<dbReference type="RefSeq" id="WP_222994056.1">
    <property type="nucleotide sequence ID" value="NZ_JAINVV010000019.1"/>
</dbReference>
<comment type="caution">
    <text evidence="2">The sequence shown here is derived from an EMBL/GenBank/DDBJ whole genome shotgun (WGS) entry which is preliminary data.</text>
</comment>
<reference evidence="2 3" key="1">
    <citation type="submission" date="2021-08" db="EMBL/GenBank/DDBJ databases">
        <authorList>
            <person name="Tuo L."/>
        </authorList>
    </citation>
    <scope>NUCLEOTIDE SEQUENCE [LARGE SCALE GENOMIC DNA]</scope>
    <source>
        <strain evidence="2 3">JCM 31229</strain>
    </source>
</reference>
<feature type="transmembrane region" description="Helical" evidence="1">
    <location>
        <begin position="155"/>
        <end position="175"/>
    </location>
</feature>
<feature type="transmembrane region" description="Helical" evidence="1">
    <location>
        <begin position="110"/>
        <end position="132"/>
    </location>
</feature>
<name>A0ABS7PYR6_9SPHN</name>
<keyword evidence="3" id="KW-1185">Reference proteome</keyword>
<feature type="transmembrane region" description="Helical" evidence="1">
    <location>
        <begin position="229"/>
        <end position="245"/>
    </location>
</feature>
<accession>A0ABS7PYR6</accession>
<keyword evidence="1" id="KW-0812">Transmembrane</keyword>
<feature type="transmembrane region" description="Helical" evidence="1">
    <location>
        <begin position="187"/>
        <end position="209"/>
    </location>
</feature>
<protein>
    <submittedName>
        <fullName evidence="2">DUF2569 domain-containing protein</fullName>
    </submittedName>
</protein>
<evidence type="ECO:0000313" key="2">
    <source>
        <dbReference type="EMBL" id="MBY8826468.1"/>
    </source>
</evidence>
<dbReference type="Proteomes" id="UP000706039">
    <property type="component" value="Unassembled WGS sequence"/>
</dbReference>
<gene>
    <name evidence="2" type="ORF">K7G82_29470</name>
</gene>
<keyword evidence="1" id="KW-0472">Membrane</keyword>
<proteinExistence type="predicted"/>
<organism evidence="2 3">
    <name type="scientific">Sphingomonas colocasiae</name>
    <dbReference type="NCBI Taxonomy" id="1848973"/>
    <lineage>
        <taxon>Bacteria</taxon>
        <taxon>Pseudomonadati</taxon>
        <taxon>Pseudomonadota</taxon>
        <taxon>Alphaproteobacteria</taxon>
        <taxon>Sphingomonadales</taxon>
        <taxon>Sphingomonadaceae</taxon>
        <taxon>Sphingomonas</taxon>
    </lineage>
</organism>
<keyword evidence="1" id="KW-1133">Transmembrane helix</keyword>
<feature type="transmembrane region" description="Helical" evidence="1">
    <location>
        <begin position="62"/>
        <end position="80"/>
    </location>
</feature>
<dbReference type="EMBL" id="JAINVV010000019">
    <property type="protein sequence ID" value="MBY8826468.1"/>
    <property type="molecule type" value="Genomic_DNA"/>
</dbReference>
<evidence type="ECO:0000313" key="3">
    <source>
        <dbReference type="Proteomes" id="UP000706039"/>
    </source>
</evidence>
<sequence length="258" mass="27899">MGQLRNRFYAKSVAIVGQLQANIRGVVLIWVALASALCGLRLGTPLTALPPGGAGLASMLPYFIVIAAPIVSLFLALHWFPRGALLAQPEIRLARLGTWRTIDCVTQRNLPLFGATGLMASLLIGMLLNIPIRTVEFLTAMPAPGGSAPAWLTELYMLMLADVVVLTSLYAVAFVMALRHVPWFPRFLALVWAFDLLAQSSIATLMAGVPHVPHTVAAALQGLLDGNSKKALISIAIWLPYLLLSRRVNLTYRSRVPA</sequence>
<evidence type="ECO:0000256" key="1">
    <source>
        <dbReference type="SAM" id="Phobius"/>
    </source>
</evidence>
<feature type="transmembrane region" description="Helical" evidence="1">
    <location>
        <begin position="21"/>
        <end position="42"/>
    </location>
</feature>